<proteinExistence type="predicted"/>
<organism evidence="1 2">
    <name type="scientific">Nocardia ignorata</name>
    <dbReference type="NCBI Taxonomy" id="145285"/>
    <lineage>
        <taxon>Bacteria</taxon>
        <taxon>Bacillati</taxon>
        <taxon>Actinomycetota</taxon>
        <taxon>Actinomycetes</taxon>
        <taxon>Mycobacteriales</taxon>
        <taxon>Nocardiaceae</taxon>
        <taxon>Nocardia</taxon>
    </lineage>
</organism>
<gene>
    <name evidence="1" type="ORF">DFR75_12214</name>
</gene>
<reference evidence="1 2" key="1">
    <citation type="submission" date="2019-03" db="EMBL/GenBank/DDBJ databases">
        <title>Genomic Encyclopedia of Type Strains, Phase IV (KMG-IV): sequencing the most valuable type-strain genomes for metagenomic binning, comparative biology and taxonomic classification.</title>
        <authorList>
            <person name="Goeker M."/>
        </authorList>
    </citation>
    <scope>NUCLEOTIDE SEQUENCE [LARGE SCALE GENOMIC DNA]</scope>
    <source>
        <strain evidence="1 2">DSM 44496</strain>
    </source>
</reference>
<comment type="caution">
    <text evidence="1">The sequence shown here is derived from an EMBL/GenBank/DDBJ whole genome shotgun (WGS) entry which is preliminary data.</text>
</comment>
<dbReference type="AlphaFoldDB" id="A0A4V3CMB9"/>
<dbReference type="Proteomes" id="UP000295087">
    <property type="component" value="Unassembled WGS sequence"/>
</dbReference>
<sequence length="189" mass="21080">MWGRIDPHRLAEMLHYKRCQVCGESLDASLVLMIRPADYLRGVAVEPGLHPECAWYSRQACVMLAGTMQRYNPTGNNPLTRCGDPLCRCRFWAPAEDPAPGREGKPAEAWYEAWTRSEDYRIISVPADDSGPEATGIALRGVPIRRLRKVRDPAPGSEDIQPMDLLAAIIAARTLWQAPVLGERNGRDT</sequence>
<accession>A0A4V3CMB9</accession>
<keyword evidence="2" id="KW-1185">Reference proteome</keyword>
<dbReference type="EMBL" id="SNXK01000022">
    <property type="protein sequence ID" value="TDP27742.1"/>
    <property type="molecule type" value="Genomic_DNA"/>
</dbReference>
<evidence type="ECO:0000313" key="2">
    <source>
        <dbReference type="Proteomes" id="UP000295087"/>
    </source>
</evidence>
<protein>
    <submittedName>
        <fullName evidence="1">Uncharacterized protein</fullName>
    </submittedName>
</protein>
<name>A0A4V3CMB9_NOCIG</name>
<evidence type="ECO:0000313" key="1">
    <source>
        <dbReference type="EMBL" id="TDP27742.1"/>
    </source>
</evidence>